<accession>A0A0S1STD6</accession>
<dbReference type="EMBL" id="CP013065">
    <property type="protein sequence ID" value="ALM13195.1"/>
    <property type="molecule type" value="Genomic_DNA"/>
</dbReference>
<accession>A0A0S1SNN5</accession>
<keyword evidence="1" id="KW-1133">Transmembrane helix</keyword>
<keyword evidence="1" id="KW-0812">Transmembrane</keyword>
<feature type="transmembrane region" description="Helical" evidence="1">
    <location>
        <begin position="352"/>
        <end position="370"/>
    </location>
</feature>
<dbReference type="AlphaFoldDB" id="A0A0S1SMN5"/>
<evidence type="ECO:0000256" key="2">
    <source>
        <dbReference type="SAM" id="SignalP"/>
    </source>
</evidence>
<evidence type="ECO:0008006" key="5">
    <source>
        <dbReference type="Google" id="ProtNLM"/>
    </source>
</evidence>
<feature type="chain" id="PRO_5009797862" description="Polymer-forming cytoskeletal protein" evidence="2">
    <location>
        <begin position="24"/>
        <end position="405"/>
    </location>
</feature>
<sequence length="405" mass="42448">MKRLLSSFFLTALLSTLTLPALAATFKAGETVKVTTPINDNAYVVGGQVTVDQPVLKDLVVAGGNVLVKANVREDVLAAGGTVFVQGAVGGDVRIAGGNLVIGGTIGGDLVAGGGTVTLLDGSSVKGDVVIGGGDINLGGTVGGDVLVRGGRVRLGSIVKGDIDLQAEDISISGSVDGSAVLAGKTISLTPDAKLMRDVRYWSTLGEEQFATSQPQIRGTVTFDPTLQPLQGKKFERAGKWTAAAIITAIIGVGGFLLLSATLVILLLVLLTKTFFADSAKFLSKKTWTSFLYGFLFFAATPVAALLFLISIIGIPIALFIGFLYAFAIVFANPITAIVLAHTLQLRRGAKWGKPMIILMSVLFYLALKIVHLIPIVGWMICVVTVLFAFGAVLATKWAKWTKVR</sequence>
<name>A0A0S1SMN5_9BACT</name>
<accession>A0A0S1SMN5</accession>
<proteinExistence type="predicted"/>
<feature type="transmembrane region" description="Helical" evidence="1">
    <location>
        <begin position="376"/>
        <end position="395"/>
    </location>
</feature>
<organism evidence="3 4">
    <name type="scientific">Candidatus Peribacter riflensis</name>
    <dbReference type="NCBI Taxonomy" id="1735162"/>
    <lineage>
        <taxon>Bacteria</taxon>
        <taxon>Candidatus Peregrinibacteriota</taxon>
        <taxon>Candidatus Peribacteria</taxon>
        <taxon>Candidatus Peribacterales</taxon>
        <taxon>Candidatus Peribacteraceae</taxon>
        <taxon>Candidatus Peribacter</taxon>
    </lineage>
</organism>
<dbReference type="KEGG" id="prf:PeribacterA2_0506"/>
<feature type="transmembrane region" description="Helical" evidence="1">
    <location>
        <begin position="319"/>
        <end position="340"/>
    </location>
</feature>
<evidence type="ECO:0000313" key="3">
    <source>
        <dbReference type="EMBL" id="ALM13195.1"/>
    </source>
</evidence>
<keyword evidence="2" id="KW-0732">Signal</keyword>
<dbReference type="Proteomes" id="UP000069135">
    <property type="component" value="Chromosome"/>
</dbReference>
<gene>
    <name evidence="3" type="ORF">PeribacterD1_0506</name>
</gene>
<dbReference type="STRING" id="1735162.PeribacterB2_0505"/>
<reference evidence="4" key="1">
    <citation type="submission" date="2015-10" db="EMBL/GenBank/DDBJ databases">
        <title>Analysis of five complete genome sequences for members of the class Peribacteria in the recently recognized Peregrinibacteria bacterial phylum.</title>
        <authorList>
            <person name="Anantharaman K."/>
            <person name="Brown C.T."/>
            <person name="Burstein D."/>
            <person name="Castelle C.J."/>
            <person name="Probst A.J."/>
            <person name="Thomas B.C."/>
            <person name="Williams K.H."/>
            <person name="Banfield J.F."/>
        </authorList>
    </citation>
    <scope>NUCLEOTIDE SEQUENCE [LARGE SCALE GENOMIC DNA]</scope>
</reference>
<protein>
    <recommendedName>
        <fullName evidence="5">Polymer-forming cytoskeletal protein</fullName>
    </recommendedName>
</protein>
<feature type="transmembrane region" description="Helical" evidence="1">
    <location>
        <begin position="291"/>
        <end position="313"/>
    </location>
</feature>
<feature type="transmembrane region" description="Helical" evidence="1">
    <location>
        <begin position="241"/>
        <end position="271"/>
    </location>
</feature>
<evidence type="ECO:0000256" key="1">
    <source>
        <dbReference type="SAM" id="Phobius"/>
    </source>
</evidence>
<reference evidence="3 4" key="2">
    <citation type="journal article" date="2016" name="PeerJ">
        <title>Analysis of five complete genome sequences for members of the class Peribacteria in the recently recognized Peregrinibacteria bacterial phylum.</title>
        <authorList>
            <person name="Anantharaman K."/>
            <person name="Brown C.T."/>
            <person name="Burstein D."/>
            <person name="Castelle C.J."/>
            <person name="Probst A.J."/>
            <person name="Thomas B.C."/>
            <person name="Williams K.H."/>
            <person name="Banfield J.F."/>
        </authorList>
    </citation>
    <scope>NUCLEOTIDE SEQUENCE [LARGE SCALE GENOMIC DNA]</scope>
    <source>
        <strain evidence="3">RIFOXYD1_FULL_PER-ii_59_16</strain>
    </source>
</reference>
<keyword evidence="1" id="KW-0472">Membrane</keyword>
<evidence type="ECO:0000313" key="4">
    <source>
        <dbReference type="Proteomes" id="UP000069135"/>
    </source>
</evidence>
<feature type="signal peptide" evidence="2">
    <location>
        <begin position="1"/>
        <end position="23"/>
    </location>
</feature>
<accession>A0A0S1SVE0</accession>
<accession>A0A0S1SJ28</accession>